<feature type="region of interest" description="Disordered" evidence="1">
    <location>
        <begin position="27"/>
        <end position="69"/>
    </location>
</feature>
<dbReference type="AlphaFoldDB" id="F8PG78"/>
<keyword evidence="3" id="KW-1185">Reference proteome</keyword>
<dbReference type="EMBL" id="GL945474">
    <property type="protein sequence ID" value="EGO04325.1"/>
    <property type="molecule type" value="Genomic_DNA"/>
</dbReference>
<dbReference type="HOGENOM" id="CLU_2321773_0_0_1"/>
<evidence type="ECO:0000256" key="1">
    <source>
        <dbReference type="SAM" id="MobiDB-lite"/>
    </source>
</evidence>
<protein>
    <recommendedName>
        <fullName evidence="4">CCHC-type domain-containing protein</fullName>
    </recommendedName>
</protein>
<dbReference type="InParanoid" id="F8PG78"/>
<proteinExistence type="predicted"/>
<evidence type="ECO:0000313" key="3">
    <source>
        <dbReference type="Proteomes" id="UP000008063"/>
    </source>
</evidence>
<gene>
    <name evidence="2" type="ORF">SERLA73DRAFT_68020</name>
</gene>
<organism evidence="3">
    <name type="scientific">Serpula lacrymans var. lacrymans (strain S7.3)</name>
    <name type="common">Dry rot fungus</name>
    <dbReference type="NCBI Taxonomy" id="936435"/>
    <lineage>
        <taxon>Eukaryota</taxon>
        <taxon>Fungi</taxon>
        <taxon>Dikarya</taxon>
        <taxon>Basidiomycota</taxon>
        <taxon>Agaricomycotina</taxon>
        <taxon>Agaricomycetes</taxon>
        <taxon>Agaricomycetidae</taxon>
        <taxon>Boletales</taxon>
        <taxon>Coniophorineae</taxon>
        <taxon>Serpulaceae</taxon>
        <taxon>Serpula</taxon>
    </lineage>
</organism>
<reference evidence="3" key="1">
    <citation type="journal article" date="2011" name="Science">
        <title>The plant cell wall-decomposing machinery underlies the functional diversity of forest fungi.</title>
        <authorList>
            <person name="Eastwood D.C."/>
            <person name="Floudas D."/>
            <person name="Binder M."/>
            <person name="Majcherczyk A."/>
            <person name="Schneider P."/>
            <person name="Aerts A."/>
            <person name="Asiegbu F.O."/>
            <person name="Baker S.E."/>
            <person name="Barry K."/>
            <person name="Bendiksby M."/>
            <person name="Blumentritt M."/>
            <person name="Coutinho P.M."/>
            <person name="Cullen D."/>
            <person name="de Vries R.P."/>
            <person name="Gathman A."/>
            <person name="Goodell B."/>
            <person name="Henrissat B."/>
            <person name="Ihrmark K."/>
            <person name="Kauserud H."/>
            <person name="Kohler A."/>
            <person name="LaButti K."/>
            <person name="Lapidus A."/>
            <person name="Lavin J.L."/>
            <person name="Lee Y.-H."/>
            <person name="Lindquist E."/>
            <person name="Lilly W."/>
            <person name="Lucas S."/>
            <person name="Morin E."/>
            <person name="Murat C."/>
            <person name="Oguiza J.A."/>
            <person name="Park J."/>
            <person name="Pisabarro A.G."/>
            <person name="Riley R."/>
            <person name="Rosling A."/>
            <person name="Salamov A."/>
            <person name="Schmidt O."/>
            <person name="Schmutz J."/>
            <person name="Skrede I."/>
            <person name="Stenlid J."/>
            <person name="Wiebenga A."/>
            <person name="Xie X."/>
            <person name="Kuees U."/>
            <person name="Hibbett D.S."/>
            <person name="Hoffmeister D."/>
            <person name="Hoegberg N."/>
            <person name="Martin F."/>
            <person name="Grigoriev I.V."/>
            <person name="Watkinson S.C."/>
        </authorList>
    </citation>
    <scope>NUCLEOTIDE SEQUENCE [LARGE SCALE GENOMIC DNA]</scope>
    <source>
        <strain evidence="3">strain S7.3</strain>
    </source>
</reference>
<dbReference type="Proteomes" id="UP000008063">
    <property type="component" value="Unassembled WGS sequence"/>
</dbReference>
<feature type="compositionally biased region" description="Polar residues" evidence="1">
    <location>
        <begin position="29"/>
        <end position="49"/>
    </location>
</feature>
<accession>F8PG78</accession>
<name>F8PG78_SERL3</name>
<evidence type="ECO:0000313" key="2">
    <source>
        <dbReference type="EMBL" id="EGO04325.1"/>
    </source>
</evidence>
<sequence length="99" mass="10931">MRNENLLQAAEEVRKIGRAMELYEMQLGDGSTTKNNYSQRHPGSSNQNHNHSHGFKPFGLQPGQGALMDISVGQGGQMCRFKDNCYNCGQPGGTHVPRL</sequence>
<evidence type="ECO:0008006" key="4">
    <source>
        <dbReference type="Google" id="ProtNLM"/>
    </source>
</evidence>